<dbReference type="Proteomes" id="UP000010802">
    <property type="component" value="Chromosome"/>
</dbReference>
<dbReference type="PATRIC" id="fig|1209989.3.peg.3162"/>
<dbReference type="RefSeq" id="WP_013779581.1">
    <property type="nucleotide sequence ID" value="NC_015519.1"/>
</dbReference>
<accession>L0S3C5</accession>
<protein>
    <submittedName>
        <fullName evidence="1">Na+transporting methylmalonyl-CoA/oxaloacetate decarboxylase beta subunit</fullName>
    </submittedName>
</protein>
<gene>
    <name evidence="1" type="ordered locus">TEPIRE1_2762</name>
</gene>
<proteinExistence type="predicted"/>
<dbReference type="OrthoDB" id="2049136at2"/>
<dbReference type="EMBL" id="HF563609">
    <property type="protein sequence ID" value="CCP27636.1"/>
    <property type="molecule type" value="Genomic_DNA"/>
</dbReference>
<dbReference type="KEGG" id="tep:TepRe1_2563"/>
<organism evidence="1 2">
    <name type="scientific">Tepidanaerobacter acetatoxydans (strain DSM 21804 / JCM 16047 / Re1)</name>
    <dbReference type="NCBI Taxonomy" id="1209989"/>
    <lineage>
        <taxon>Bacteria</taxon>
        <taxon>Bacillati</taxon>
        <taxon>Bacillota</taxon>
        <taxon>Clostridia</taxon>
        <taxon>Thermosediminibacterales</taxon>
        <taxon>Tepidanaerobacteraceae</taxon>
        <taxon>Tepidanaerobacter</taxon>
    </lineage>
</organism>
<evidence type="ECO:0000313" key="1">
    <source>
        <dbReference type="EMBL" id="CCP27636.1"/>
    </source>
</evidence>
<name>F4LUL7_TEPAE</name>
<evidence type="ECO:0000313" key="2">
    <source>
        <dbReference type="Proteomes" id="UP000010802"/>
    </source>
</evidence>
<reference evidence="2" key="1">
    <citation type="journal article" date="2013" name="Genome Announc.">
        <title>First genome sequence of a syntrophic acetate-oxidizing bacterium, Tepidanaerobacter acetatoxydans strain Re1.</title>
        <authorList>
            <person name="Manzoor S."/>
            <person name="Bongcam-Rudloff E."/>
            <person name="Schnurer A."/>
            <person name="Muller B."/>
        </authorList>
    </citation>
    <scope>NUCLEOTIDE SEQUENCE [LARGE SCALE GENOMIC DNA]</scope>
    <source>
        <strain evidence="2">Re1</strain>
    </source>
</reference>
<sequence>MKVYFTSSLWCKGKGFWGFSQRTNWQFEYKGAKCYIPAVYRFSGGIVFDVITILDEIKLRKFFEKYEDIEATLTPLQRRCLEQEHPYQAIPISEIWINGKQVIDGYSSSSAMSIPWIGQDEKLTFVQKAYSSILKDVTCFACERFCVPYPPADSKIQKLLRFLRMDKVSGIKLLTYPVKRFIPLDIHFEMSVDEKEKQLCFNHPITGIKHILYFQGAEFIELPVEASGNRNLYILQSMYEIEPALPQGDNLQFGSSIDKLLEITDDKLMPASSASIGIIGGADGPTSIFISSKEDEKPQPHGLHGLPLHSCYCVPSFQKEDTFHFVLEGINIKDCDSKEYNFQ</sequence>
<keyword evidence="2" id="KW-1185">Reference proteome</keyword>
<dbReference type="STRING" id="1209989.TepRe1_2563"/>
<accession>F4LUL7</accession>
<dbReference type="eggNOG" id="COG1883">
    <property type="taxonomic scope" value="Bacteria"/>
</dbReference>
<dbReference type="HOGENOM" id="CLU_808740_0_0_9"/>
<dbReference type="KEGG" id="tae:TepiRe1_2762"/>
<dbReference type="AlphaFoldDB" id="F4LUL7"/>